<dbReference type="PRINTS" id="PR00080">
    <property type="entry name" value="SDRFAMILY"/>
</dbReference>
<keyword evidence="5" id="KW-1185">Reference proteome</keyword>
<dbReference type="InterPro" id="IPR036291">
    <property type="entry name" value="NAD(P)-bd_dom_sf"/>
</dbReference>
<evidence type="ECO:0000313" key="5">
    <source>
        <dbReference type="Proteomes" id="UP000249757"/>
    </source>
</evidence>
<comment type="caution">
    <text evidence="4">The sequence shown here is derived from an EMBL/GenBank/DDBJ whole genome shotgun (WGS) entry which is preliminary data.</text>
</comment>
<sequence>MAVKAVNDTAGPDGLVPTLLVFGAYPRISMDSPPSPSITHRAEAIQKAMRALRKAAAEHAVSNALGTRNGPTTDGVLSLPLQSEVMVWREKNGWQGPYRVIDMKDHDVTVDMINGPTTFRSTVVKPYYRDLTTAIDGADQGTGGSPTTDEAIADEPPLPTLIGKVAIVTGSAGGGIGEAIARELSDKGAHVVVNYPWKAEKAYAETVLSSLHTSEIVVEANLSTLEGPRILVEETVKEYSRIDNLINNASVAINKPLEETTLADWDLSTNLNGRGYFLMTQGVLPYLTPKDSRIVNIVSISSNTGPLNQTIYAGTKGMQEAFTRVWAKELPPVYGCTVNSISPGPTQTRVWNTVEEPAKKYLQLLATATPVSKRFGTLEEVAWSVAMLCEPRAIWINGSHLIACGGLYIP</sequence>
<gene>
    <name evidence="4" type="ORF">Ptr86124_009533</name>
</gene>
<proteinExistence type="inferred from homology"/>
<dbReference type="CDD" id="cd05233">
    <property type="entry name" value="SDR_c"/>
    <property type="match status" value="1"/>
</dbReference>
<name>A0A922STS8_9PLEO</name>
<evidence type="ECO:0000313" key="4">
    <source>
        <dbReference type="EMBL" id="KAI1511889.1"/>
    </source>
</evidence>
<accession>A0A922STS8</accession>
<dbReference type="PANTHER" id="PTHR43639">
    <property type="entry name" value="OXIDOREDUCTASE, SHORT-CHAIN DEHYDROGENASE/REDUCTASE FAMILY (AFU_ORTHOLOGUE AFUA_5G02870)"/>
    <property type="match status" value="1"/>
</dbReference>
<dbReference type="GO" id="GO:0016491">
    <property type="term" value="F:oxidoreductase activity"/>
    <property type="evidence" value="ECO:0007669"/>
    <property type="project" value="UniProtKB-KW"/>
</dbReference>
<evidence type="ECO:0000256" key="1">
    <source>
        <dbReference type="ARBA" id="ARBA00006484"/>
    </source>
</evidence>
<keyword evidence="2" id="KW-0560">Oxidoreductase</keyword>
<protein>
    <submittedName>
        <fullName evidence="4">Polyprotein</fullName>
    </submittedName>
</protein>
<dbReference type="EMBL" id="NRDI02000013">
    <property type="protein sequence ID" value="KAI1511889.1"/>
    <property type="molecule type" value="Genomic_DNA"/>
</dbReference>
<dbReference type="SUPFAM" id="SSF51735">
    <property type="entry name" value="NAD(P)-binding Rossmann-fold domains"/>
    <property type="match status" value="1"/>
</dbReference>
<reference evidence="5" key="1">
    <citation type="journal article" date="2022" name="Microb. Genom.">
        <title>A global pangenome for the wheat fungal pathogen Pyrenophora tritici-repentis and prediction of effector protein structural homology.</title>
        <authorList>
            <person name="Moolhuijzen P.M."/>
            <person name="See P.T."/>
            <person name="Shi G."/>
            <person name="Powell H.R."/>
            <person name="Cockram J."/>
            <person name="Jorgensen L.N."/>
            <person name="Benslimane H."/>
            <person name="Strelkov S.E."/>
            <person name="Turner J."/>
            <person name="Liu Z."/>
            <person name="Moffat C.S."/>
        </authorList>
    </citation>
    <scope>NUCLEOTIDE SEQUENCE [LARGE SCALE GENOMIC DNA]</scope>
</reference>
<dbReference type="Gene3D" id="3.40.50.720">
    <property type="entry name" value="NAD(P)-binding Rossmann-like Domain"/>
    <property type="match status" value="1"/>
</dbReference>
<evidence type="ECO:0000256" key="2">
    <source>
        <dbReference type="ARBA" id="ARBA00023002"/>
    </source>
</evidence>
<comment type="similarity">
    <text evidence="1">Belongs to the short-chain dehydrogenases/reductases (SDR) family.</text>
</comment>
<feature type="region of interest" description="Disordered" evidence="3">
    <location>
        <begin position="135"/>
        <end position="155"/>
    </location>
</feature>
<organism evidence="4 5">
    <name type="scientific">Pyrenophora tritici-repentis</name>
    <dbReference type="NCBI Taxonomy" id="45151"/>
    <lineage>
        <taxon>Eukaryota</taxon>
        <taxon>Fungi</taxon>
        <taxon>Dikarya</taxon>
        <taxon>Ascomycota</taxon>
        <taxon>Pezizomycotina</taxon>
        <taxon>Dothideomycetes</taxon>
        <taxon>Pleosporomycetidae</taxon>
        <taxon>Pleosporales</taxon>
        <taxon>Pleosporineae</taxon>
        <taxon>Pleosporaceae</taxon>
        <taxon>Pyrenophora</taxon>
    </lineage>
</organism>
<dbReference type="AlphaFoldDB" id="A0A922STS8"/>
<dbReference type="PRINTS" id="PR00081">
    <property type="entry name" value="GDHRDH"/>
</dbReference>
<dbReference type="PANTHER" id="PTHR43639:SF1">
    <property type="entry name" value="SHORT-CHAIN DEHYDROGENASE_REDUCTASE FAMILY PROTEIN"/>
    <property type="match status" value="1"/>
</dbReference>
<evidence type="ECO:0000256" key="3">
    <source>
        <dbReference type="SAM" id="MobiDB-lite"/>
    </source>
</evidence>
<dbReference type="InterPro" id="IPR002347">
    <property type="entry name" value="SDR_fam"/>
</dbReference>
<dbReference type="Pfam" id="PF13561">
    <property type="entry name" value="adh_short_C2"/>
    <property type="match status" value="1"/>
</dbReference>
<dbReference type="Proteomes" id="UP000249757">
    <property type="component" value="Unassembled WGS sequence"/>
</dbReference>